<protein>
    <recommendedName>
        <fullName evidence="3">Sugar ABC transporter substrate-binding protein</fullName>
    </recommendedName>
</protein>
<dbReference type="PANTHER" id="PTHR43649">
    <property type="entry name" value="ARABINOSE-BINDING PROTEIN-RELATED"/>
    <property type="match status" value="1"/>
</dbReference>
<evidence type="ECO:0000313" key="1">
    <source>
        <dbReference type="EMBL" id="PIP04854.1"/>
    </source>
</evidence>
<comment type="caution">
    <text evidence="1">The sequence shown here is derived from an EMBL/GenBank/DDBJ whole genome shotgun (WGS) entry which is preliminary data.</text>
</comment>
<dbReference type="Proteomes" id="UP000231388">
    <property type="component" value="Unassembled WGS sequence"/>
</dbReference>
<sequence>MLKKPSNILYTLLFFPIVFSLNLSSLPFIGKFFKSSSPGIPSSKEINLTYWGLFETEDVINPLIEEYRKIHPNIKITYEPKDFSNLKSYKETLQARLKNNTAPDIIRMHSSWVSEFYPYLQPAPNTILNKETYSKEFFPAAENASVSSKGDVYAVPLMYEAIVVFYNQDILAEKGINRLPKTWDDFRELAIALTQKDERGNIIRAGAAIGNAQNIAHSSDILGLMFSQSNLKIPEDLDTQAAAEILNYYTSFFKQDRVWDTWLPYSPVAFAEKKVAIMFAPTWQSFSILNSNPNISIGISAVPQIPIWQSPGITNVNWASFWVEGVTKSSKNSLAAWDFLRFMSQKEQREKLFKQSSRIRPFGNTFGLTDLSETLKNSDYITNVVLGAPFAKGGVIADRVGNDNYVNAIKKAIDDVLDGKTAEAALAEAKKTIQESQKSSQLK</sequence>
<reference evidence="1 2" key="1">
    <citation type="submission" date="2017-09" db="EMBL/GenBank/DDBJ databases">
        <title>Depth-based differentiation of microbial function through sediment-hosted aquifers and enrichment of novel symbionts in the deep terrestrial subsurface.</title>
        <authorList>
            <person name="Probst A.J."/>
            <person name="Ladd B."/>
            <person name="Jarett J.K."/>
            <person name="Geller-Mcgrath D.E."/>
            <person name="Sieber C.M."/>
            <person name="Emerson J.B."/>
            <person name="Anantharaman K."/>
            <person name="Thomas B.C."/>
            <person name="Malmstrom R."/>
            <person name="Stieglmeier M."/>
            <person name="Klingl A."/>
            <person name="Woyke T."/>
            <person name="Ryan C.M."/>
            <person name="Banfield J.F."/>
        </authorList>
    </citation>
    <scope>NUCLEOTIDE SEQUENCE [LARGE SCALE GENOMIC DNA]</scope>
    <source>
        <strain evidence="1">CG23_combo_of_CG06-09_8_20_14_all_40_14</strain>
    </source>
</reference>
<dbReference type="InterPro" id="IPR006059">
    <property type="entry name" value="SBP"/>
</dbReference>
<dbReference type="SUPFAM" id="SSF53850">
    <property type="entry name" value="Periplasmic binding protein-like II"/>
    <property type="match status" value="1"/>
</dbReference>
<accession>A0A2G9XD19</accession>
<evidence type="ECO:0000313" key="2">
    <source>
        <dbReference type="Proteomes" id="UP000231388"/>
    </source>
</evidence>
<dbReference type="InterPro" id="IPR050490">
    <property type="entry name" value="Bact_solute-bd_prot1"/>
</dbReference>
<gene>
    <name evidence="1" type="ORF">COX53_00170</name>
</gene>
<dbReference type="Pfam" id="PF13416">
    <property type="entry name" value="SBP_bac_8"/>
    <property type="match status" value="1"/>
</dbReference>
<evidence type="ECO:0008006" key="3">
    <source>
        <dbReference type="Google" id="ProtNLM"/>
    </source>
</evidence>
<proteinExistence type="predicted"/>
<organism evidence="1 2">
    <name type="scientific">candidate division WWE3 bacterium CG23_combo_of_CG06-09_8_20_14_all_40_14</name>
    <dbReference type="NCBI Taxonomy" id="1975095"/>
    <lineage>
        <taxon>Bacteria</taxon>
        <taxon>Katanobacteria</taxon>
    </lineage>
</organism>
<dbReference type="AlphaFoldDB" id="A0A2G9XD19"/>
<dbReference type="PANTHER" id="PTHR43649:SF12">
    <property type="entry name" value="DIACETYLCHITOBIOSE BINDING PROTEIN DASA"/>
    <property type="match status" value="1"/>
</dbReference>
<dbReference type="Gene3D" id="3.40.190.10">
    <property type="entry name" value="Periplasmic binding protein-like II"/>
    <property type="match status" value="1"/>
</dbReference>
<name>A0A2G9XD19_UNCKA</name>
<dbReference type="EMBL" id="PCQY01000003">
    <property type="protein sequence ID" value="PIP04854.1"/>
    <property type="molecule type" value="Genomic_DNA"/>
</dbReference>